<protein>
    <recommendedName>
        <fullName evidence="1">SGNH hydrolase-type esterase domain-containing protein</fullName>
    </recommendedName>
</protein>
<keyword evidence="3" id="KW-1185">Reference proteome</keyword>
<evidence type="ECO:0000313" key="2">
    <source>
        <dbReference type="EMBL" id="CAH0536574.1"/>
    </source>
</evidence>
<dbReference type="EMBL" id="CAKLDM010000001">
    <property type="protein sequence ID" value="CAH0536574.1"/>
    <property type="molecule type" value="Genomic_DNA"/>
</dbReference>
<dbReference type="PANTHER" id="PTHR30383:SF29">
    <property type="entry name" value="SGNH HYDROLASE-TYPE ESTERASE DOMAIN-CONTAINING PROTEIN"/>
    <property type="match status" value="1"/>
</dbReference>
<dbReference type="CDD" id="cd01839">
    <property type="entry name" value="SGNH_arylesterase_like"/>
    <property type="match status" value="1"/>
</dbReference>
<organism evidence="2 3">
    <name type="scientific">Vibrio marisflavi CECT 7928</name>
    <dbReference type="NCBI Taxonomy" id="634439"/>
    <lineage>
        <taxon>Bacteria</taxon>
        <taxon>Pseudomonadati</taxon>
        <taxon>Pseudomonadota</taxon>
        <taxon>Gammaproteobacteria</taxon>
        <taxon>Vibrionales</taxon>
        <taxon>Vibrionaceae</taxon>
        <taxon>Vibrio</taxon>
    </lineage>
</organism>
<evidence type="ECO:0000313" key="3">
    <source>
        <dbReference type="Proteomes" id="UP000838748"/>
    </source>
</evidence>
<accession>A0ABM8ZZL3</accession>
<reference evidence="2" key="1">
    <citation type="submission" date="2021-11" db="EMBL/GenBank/DDBJ databases">
        <authorList>
            <person name="Rodrigo-Torres L."/>
            <person name="Arahal R. D."/>
            <person name="Lucena T."/>
        </authorList>
    </citation>
    <scope>NUCLEOTIDE SEQUENCE</scope>
    <source>
        <strain evidence="2">CECT 7928</strain>
    </source>
</reference>
<dbReference type="InterPro" id="IPR036514">
    <property type="entry name" value="SGNH_hydro_sf"/>
</dbReference>
<dbReference type="Pfam" id="PF13472">
    <property type="entry name" value="Lipase_GDSL_2"/>
    <property type="match status" value="1"/>
</dbReference>
<dbReference type="SUPFAM" id="SSF52266">
    <property type="entry name" value="SGNH hydrolase"/>
    <property type="match status" value="1"/>
</dbReference>
<proteinExistence type="predicted"/>
<feature type="domain" description="SGNH hydrolase-type esterase" evidence="1">
    <location>
        <begin position="6"/>
        <end position="185"/>
    </location>
</feature>
<dbReference type="Gene3D" id="3.40.50.1110">
    <property type="entry name" value="SGNH hydrolase"/>
    <property type="match status" value="1"/>
</dbReference>
<dbReference type="RefSeq" id="WP_237359929.1">
    <property type="nucleotide sequence ID" value="NZ_CAKLDM010000001.1"/>
</dbReference>
<gene>
    <name evidence="2" type="ORF">VMF7928_00527</name>
</gene>
<dbReference type="InterPro" id="IPR013830">
    <property type="entry name" value="SGNH_hydro"/>
</dbReference>
<comment type="caution">
    <text evidence="2">The sequence shown here is derived from an EMBL/GenBank/DDBJ whole genome shotgun (WGS) entry which is preliminary data.</text>
</comment>
<sequence>MKSILCFGDSLTWGYNPSNSQRHAFDIRWPGAMQNALGHSYRVIEAGLNGRTTVHDDPYINDEAQNGAKVLPIYLESNLPLDLVIIMLGTNDLKARFGSSANEISQGVASLVRKTLSSGTGPSGKAPKVLLLSPPHIGRTEHFMDTIFDGQKQVSLELAKHYQVVAEFYQVDFLDTANFIEAAKGEGIHLDEEANLALAKILADKVQSILNGESS</sequence>
<dbReference type="InterPro" id="IPR051532">
    <property type="entry name" value="Ester_Hydrolysis_Enzymes"/>
</dbReference>
<name>A0ABM8ZZL3_9VIBR</name>
<dbReference type="Proteomes" id="UP000838748">
    <property type="component" value="Unassembled WGS sequence"/>
</dbReference>
<evidence type="ECO:0000259" key="1">
    <source>
        <dbReference type="Pfam" id="PF13472"/>
    </source>
</evidence>
<dbReference type="PANTHER" id="PTHR30383">
    <property type="entry name" value="THIOESTERASE 1/PROTEASE 1/LYSOPHOSPHOLIPASE L1"/>
    <property type="match status" value="1"/>
</dbReference>